<dbReference type="EMBL" id="LYRP01000047">
    <property type="protein sequence ID" value="OAT75629.1"/>
    <property type="molecule type" value="Genomic_DNA"/>
</dbReference>
<name>A0A1B7KZS2_9ENTR</name>
<keyword evidence="1" id="KW-1133">Transmembrane helix</keyword>
<reference evidence="3" key="1">
    <citation type="submission" date="2016-05" db="EMBL/GenBank/DDBJ databases">
        <authorList>
            <person name="Behera P."/>
            <person name="Vaishampayan P."/>
            <person name="Singh N."/>
            <person name="Raina V."/>
            <person name="Suar M."/>
            <person name="Pattnaik A."/>
            <person name="Rastogi G."/>
        </authorList>
    </citation>
    <scope>NUCLEOTIDE SEQUENCE [LARGE SCALE GENOMIC DNA]</scope>
    <source>
        <strain evidence="3">MP23</strain>
    </source>
</reference>
<feature type="transmembrane region" description="Helical" evidence="1">
    <location>
        <begin position="30"/>
        <end position="51"/>
    </location>
</feature>
<keyword evidence="1" id="KW-0472">Membrane</keyword>
<dbReference type="Proteomes" id="UP000078225">
    <property type="component" value="Unassembled WGS sequence"/>
</dbReference>
<accession>A0A1B7KZS2</accession>
<keyword evidence="3" id="KW-1185">Reference proteome</keyword>
<proteinExistence type="predicted"/>
<gene>
    <name evidence="2" type="ORF">A9B99_15095</name>
</gene>
<comment type="caution">
    <text evidence="2">The sequence shown here is derived from an EMBL/GenBank/DDBJ whole genome shotgun (WGS) entry which is preliminary data.</text>
</comment>
<protein>
    <submittedName>
        <fullName evidence="2">Uncharacterized protein</fullName>
    </submittedName>
</protein>
<keyword evidence="1" id="KW-0812">Transmembrane</keyword>
<evidence type="ECO:0000256" key="1">
    <source>
        <dbReference type="SAM" id="Phobius"/>
    </source>
</evidence>
<dbReference type="STRING" id="1691903.A9B99_15095"/>
<organism evidence="2 3">
    <name type="scientific">Mangrovibacter phragmitis</name>
    <dbReference type="NCBI Taxonomy" id="1691903"/>
    <lineage>
        <taxon>Bacteria</taxon>
        <taxon>Pseudomonadati</taxon>
        <taxon>Pseudomonadota</taxon>
        <taxon>Gammaproteobacteria</taxon>
        <taxon>Enterobacterales</taxon>
        <taxon>Enterobacteriaceae</taxon>
        <taxon>Mangrovibacter</taxon>
    </lineage>
</organism>
<evidence type="ECO:0000313" key="3">
    <source>
        <dbReference type="Proteomes" id="UP000078225"/>
    </source>
</evidence>
<dbReference type="AlphaFoldDB" id="A0A1B7KZS2"/>
<evidence type="ECO:0000313" key="2">
    <source>
        <dbReference type="EMBL" id="OAT75629.1"/>
    </source>
</evidence>
<sequence>MFIGYIADFAACEIFETTTAHSGKATNRPVVLCLGITAFIELPFFGTWYYAISTTWRGNSTSPLFDTGYGMLADIAGTGRNVDAETATMDGKAMANTTQRSVSGRYSCPGSLYLVSKNFITTALVVCRCRLLAINMAIQNISTVVSSPISPPGLMPQAPISTHTHCMLIIFPDKTSI</sequence>